<proteinExistence type="predicted"/>
<organism evidence="1 2">
    <name type="scientific">Trichoderma cornu-damae</name>
    <dbReference type="NCBI Taxonomy" id="654480"/>
    <lineage>
        <taxon>Eukaryota</taxon>
        <taxon>Fungi</taxon>
        <taxon>Dikarya</taxon>
        <taxon>Ascomycota</taxon>
        <taxon>Pezizomycotina</taxon>
        <taxon>Sordariomycetes</taxon>
        <taxon>Hypocreomycetidae</taxon>
        <taxon>Hypocreales</taxon>
        <taxon>Hypocreaceae</taxon>
        <taxon>Trichoderma</taxon>
    </lineage>
</organism>
<comment type="caution">
    <text evidence="1">The sequence shown here is derived from an EMBL/GenBank/DDBJ whole genome shotgun (WGS) entry which is preliminary data.</text>
</comment>
<gene>
    <name evidence="1" type="ORF">Trco_001697</name>
</gene>
<keyword evidence="2" id="KW-1185">Reference proteome</keyword>
<name>A0A9P8QL83_9HYPO</name>
<evidence type="ECO:0000313" key="1">
    <source>
        <dbReference type="EMBL" id="KAH6608351.1"/>
    </source>
</evidence>
<accession>A0A9P8QL83</accession>
<dbReference type="Proteomes" id="UP000827724">
    <property type="component" value="Unassembled WGS sequence"/>
</dbReference>
<protein>
    <submittedName>
        <fullName evidence="1">Uncharacterized protein</fullName>
    </submittedName>
</protein>
<dbReference type="OrthoDB" id="1668230at2759"/>
<sequence length="68" mass="7812">MPEVRLVIKSPYIRSEDLKTLEGSIRYPSRELSFKHMFGVVQDTVDFTVKSDLRFDTLMAAIYTIAQG</sequence>
<dbReference type="AlphaFoldDB" id="A0A9P8QL83"/>
<evidence type="ECO:0000313" key="2">
    <source>
        <dbReference type="Proteomes" id="UP000827724"/>
    </source>
</evidence>
<reference evidence="1" key="1">
    <citation type="submission" date="2021-08" db="EMBL/GenBank/DDBJ databases">
        <title>Chromosome-Level Trichoderma cornu-damae using Hi-C Data.</title>
        <authorList>
            <person name="Kim C.S."/>
        </authorList>
    </citation>
    <scope>NUCLEOTIDE SEQUENCE</scope>
    <source>
        <strain evidence="1">KA19-0412C</strain>
    </source>
</reference>
<dbReference type="EMBL" id="JAIWOZ010000002">
    <property type="protein sequence ID" value="KAH6608351.1"/>
    <property type="molecule type" value="Genomic_DNA"/>
</dbReference>